<comment type="similarity">
    <text evidence="1 3">Belongs to the short-chain dehydrogenases/reductases (SDR) family.</text>
</comment>
<dbReference type="InterPro" id="IPR036291">
    <property type="entry name" value="NAD(P)-bd_dom_sf"/>
</dbReference>
<accession>A0AA37MHX5</accession>
<comment type="caution">
    <text evidence="5">The sequence shown here is derived from an EMBL/GenBank/DDBJ whole genome shotgun (WGS) entry which is preliminary data.</text>
</comment>
<dbReference type="AlphaFoldDB" id="A0AA37MHX5"/>
<dbReference type="SMART" id="SM00822">
    <property type="entry name" value="PKS_KR"/>
    <property type="match status" value="1"/>
</dbReference>
<dbReference type="GO" id="GO:0016491">
    <property type="term" value="F:oxidoreductase activity"/>
    <property type="evidence" value="ECO:0007669"/>
    <property type="project" value="UniProtKB-KW"/>
</dbReference>
<keyword evidence="2" id="KW-0560">Oxidoreductase</keyword>
<dbReference type="PIRSF" id="PIRSF000126">
    <property type="entry name" value="11-beta-HSD1"/>
    <property type="match status" value="1"/>
</dbReference>
<dbReference type="PRINTS" id="PR00080">
    <property type="entry name" value="SDRFAMILY"/>
</dbReference>
<dbReference type="PANTHER" id="PTHR42901">
    <property type="entry name" value="ALCOHOL DEHYDROGENASE"/>
    <property type="match status" value="1"/>
</dbReference>
<dbReference type="PANTHER" id="PTHR42901:SF1">
    <property type="entry name" value="ALCOHOL DEHYDROGENASE"/>
    <property type="match status" value="1"/>
</dbReference>
<keyword evidence="6" id="KW-1185">Reference proteome</keyword>
<evidence type="ECO:0000256" key="3">
    <source>
        <dbReference type="RuleBase" id="RU000363"/>
    </source>
</evidence>
<name>A0AA37MHX5_9HYPH</name>
<dbReference type="SUPFAM" id="SSF51735">
    <property type="entry name" value="NAD(P)-binding Rossmann-fold domains"/>
    <property type="match status" value="1"/>
</dbReference>
<evidence type="ECO:0000256" key="2">
    <source>
        <dbReference type="ARBA" id="ARBA00023002"/>
    </source>
</evidence>
<dbReference type="Gene3D" id="3.40.50.720">
    <property type="entry name" value="NAD(P)-binding Rossmann-like Domain"/>
    <property type="match status" value="1"/>
</dbReference>
<evidence type="ECO:0000256" key="1">
    <source>
        <dbReference type="ARBA" id="ARBA00006484"/>
    </source>
</evidence>
<dbReference type="PROSITE" id="PS00061">
    <property type="entry name" value="ADH_SHORT"/>
    <property type="match status" value="1"/>
</dbReference>
<evidence type="ECO:0000259" key="4">
    <source>
        <dbReference type="SMART" id="SM00822"/>
    </source>
</evidence>
<evidence type="ECO:0000313" key="5">
    <source>
        <dbReference type="EMBL" id="GJD82023.1"/>
    </source>
</evidence>
<dbReference type="InterPro" id="IPR002347">
    <property type="entry name" value="SDR_fam"/>
</dbReference>
<reference evidence="5" key="1">
    <citation type="journal article" date="2016" name="Front. Microbiol.">
        <title>Genome Sequence of the Piezophilic, Mesophilic Sulfate-Reducing Bacterium Desulfovibrio indicus J2T.</title>
        <authorList>
            <person name="Cao J."/>
            <person name="Maignien L."/>
            <person name="Shao Z."/>
            <person name="Alain K."/>
            <person name="Jebbar M."/>
        </authorList>
    </citation>
    <scope>NUCLEOTIDE SEQUENCE</scope>
    <source>
        <strain evidence="5">NBRC 103626</strain>
    </source>
</reference>
<evidence type="ECO:0000313" key="6">
    <source>
        <dbReference type="Proteomes" id="UP001055108"/>
    </source>
</evidence>
<dbReference type="Pfam" id="PF00106">
    <property type="entry name" value="adh_short"/>
    <property type="match status" value="1"/>
</dbReference>
<organism evidence="5 6">
    <name type="scientific">Methylobacterium gregans</name>
    <dbReference type="NCBI Taxonomy" id="374424"/>
    <lineage>
        <taxon>Bacteria</taxon>
        <taxon>Pseudomonadati</taxon>
        <taxon>Pseudomonadota</taxon>
        <taxon>Alphaproteobacteria</taxon>
        <taxon>Hyphomicrobiales</taxon>
        <taxon>Methylobacteriaceae</taxon>
        <taxon>Methylobacterium</taxon>
    </lineage>
</organism>
<dbReference type="EMBL" id="BPQM01000185">
    <property type="protein sequence ID" value="GJD82023.1"/>
    <property type="molecule type" value="Genomic_DNA"/>
</dbReference>
<dbReference type="PRINTS" id="PR00081">
    <property type="entry name" value="GDHRDH"/>
</dbReference>
<sequence>MTQHTGTALVTGASSGIGAAYADQLAARGHDLILVARDQARLRAAAERLGREAGVTVEVISADLTRPEDLASVRDRVATDATLRVLVNCAGLGPLGPALDSPVSLYDGLLDLNVRALQTLSLAAAKAFGERGAGTVVNISSAVAIIPERFNAPYAASKAFVLALTQGLGAELAGKGVRFQAVLPGVTRTNFFDRTGADIGQIPSEMIMEASDLVAAALAGLDAGETVTIPSLPDLGDWQALEGARFRLGPNLSRSMPASRYGLG</sequence>
<dbReference type="RefSeq" id="WP_238307241.1">
    <property type="nucleotide sequence ID" value="NZ_BPQM01000185.1"/>
</dbReference>
<dbReference type="CDD" id="cd05233">
    <property type="entry name" value="SDR_c"/>
    <property type="match status" value="1"/>
</dbReference>
<proteinExistence type="inferred from homology"/>
<dbReference type="Proteomes" id="UP001055108">
    <property type="component" value="Unassembled WGS sequence"/>
</dbReference>
<dbReference type="InterPro" id="IPR057326">
    <property type="entry name" value="KR_dom"/>
</dbReference>
<reference evidence="5" key="2">
    <citation type="submission" date="2021-08" db="EMBL/GenBank/DDBJ databases">
        <authorList>
            <person name="Tani A."/>
            <person name="Ola A."/>
            <person name="Ogura Y."/>
            <person name="Katsura K."/>
            <person name="Hayashi T."/>
        </authorList>
    </citation>
    <scope>NUCLEOTIDE SEQUENCE</scope>
    <source>
        <strain evidence="5">NBRC 103626</strain>
    </source>
</reference>
<protein>
    <recommendedName>
        <fullName evidence="4">Ketoreductase domain-containing protein</fullName>
    </recommendedName>
</protein>
<gene>
    <name evidence="5" type="ORF">NBEOAGPD_5282</name>
</gene>
<dbReference type="InterPro" id="IPR020904">
    <property type="entry name" value="Sc_DH/Rdtase_CS"/>
</dbReference>
<feature type="domain" description="Ketoreductase" evidence="4">
    <location>
        <begin position="6"/>
        <end position="189"/>
    </location>
</feature>